<keyword evidence="11" id="KW-0804">Transcription</keyword>
<comment type="subcellular location">
    <subcellularLocation>
        <location evidence="1">Cytoplasm</location>
    </subcellularLocation>
</comment>
<name>A0A6J4UC50_9BACT</name>
<comment type="cofactor">
    <cofactor evidence="13">
        <name>Mn(2+)</name>
        <dbReference type="ChEBI" id="CHEBI:29035"/>
    </cofactor>
    <cofactor evidence="13">
        <name>Fe(2+)</name>
        <dbReference type="ChEBI" id="CHEBI:29033"/>
    </cofactor>
    <text evidence="13">Binds 1 Mn(2+) or Fe(2+) ion per subunit.</text>
</comment>
<comment type="similarity">
    <text evidence="2">Belongs to the Fur family.</text>
</comment>
<evidence type="ECO:0000256" key="6">
    <source>
        <dbReference type="ARBA" id="ARBA00022491"/>
    </source>
</evidence>
<dbReference type="GO" id="GO:0008270">
    <property type="term" value="F:zinc ion binding"/>
    <property type="evidence" value="ECO:0007669"/>
    <property type="project" value="TreeGrafter"/>
</dbReference>
<keyword evidence="9" id="KW-0805">Transcription regulation</keyword>
<proteinExistence type="inferred from homology"/>
<evidence type="ECO:0000256" key="13">
    <source>
        <dbReference type="PIRSR" id="PIRSR602481-2"/>
    </source>
</evidence>
<keyword evidence="5" id="KW-0963">Cytoplasm</keyword>
<feature type="binding site" evidence="13">
    <location>
        <position position="116"/>
    </location>
    <ligand>
        <name>Fe cation</name>
        <dbReference type="ChEBI" id="CHEBI:24875"/>
    </ligand>
</feature>
<dbReference type="PANTHER" id="PTHR33202">
    <property type="entry name" value="ZINC UPTAKE REGULATION PROTEIN"/>
    <property type="match status" value="1"/>
</dbReference>
<evidence type="ECO:0000256" key="7">
    <source>
        <dbReference type="ARBA" id="ARBA00022723"/>
    </source>
</evidence>
<dbReference type="InterPro" id="IPR036390">
    <property type="entry name" value="WH_DNA-bd_sf"/>
</dbReference>
<dbReference type="GO" id="GO:0045892">
    <property type="term" value="P:negative regulation of DNA-templated transcription"/>
    <property type="evidence" value="ECO:0007669"/>
    <property type="project" value="TreeGrafter"/>
</dbReference>
<organism evidence="14">
    <name type="scientific">uncultured Thermomicrobiales bacterium</name>
    <dbReference type="NCBI Taxonomy" id="1645740"/>
    <lineage>
        <taxon>Bacteria</taxon>
        <taxon>Pseudomonadati</taxon>
        <taxon>Thermomicrobiota</taxon>
        <taxon>Thermomicrobia</taxon>
        <taxon>Thermomicrobiales</taxon>
        <taxon>environmental samples</taxon>
    </lineage>
</organism>
<dbReference type="CDD" id="cd07153">
    <property type="entry name" value="Fur_like"/>
    <property type="match status" value="1"/>
</dbReference>
<keyword evidence="10" id="KW-0238">DNA-binding</keyword>
<keyword evidence="8 12" id="KW-0862">Zinc</keyword>
<feature type="binding site" evidence="12">
    <location>
        <position position="125"/>
    </location>
    <ligand>
        <name>Zn(2+)</name>
        <dbReference type="ChEBI" id="CHEBI:29105"/>
    </ligand>
</feature>
<evidence type="ECO:0000256" key="8">
    <source>
        <dbReference type="ARBA" id="ARBA00022833"/>
    </source>
</evidence>
<protein>
    <recommendedName>
        <fullName evidence="4">Ferric uptake regulation protein</fullName>
    </recommendedName>
</protein>
<evidence type="ECO:0000256" key="10">
    <source>
        <dbReference type="ARBA" id="ARBA00023125"/>
    </source>
</evidence>
<evidence type="ECO:0000256" key="3">
    <source>
        <dbReference type="ARBA" id="ARBA00011738"/>
    </source>
</evidence>
<evidence type="ECO:0000256" key="12">
    <source>
        <dbReference type="PIRSR" id="PIRSR602481-1"/>
    </source>
</evidence>
<keyword evidence="13" id="KW-0408">Iron</keyword>
<evidence type="ECO:0000256" key="5">
    <source>
        <dbReference type="ARBA" id="ARBA00022490"/>
    </source>
</evidence>
<dbReference type="GO" id="GO:0000976">
    <property type="term" value="F:transcription cis-regulatory region binding"/>
    <property type="evidence" value="ECO:0007669"/>
    <property type="project" value="TreeGrafter"/>
</dbReference>
<feature type="binding site" evidence="13">
    <location>
        <position position="154"/>
    </location>
    <ligand>
        <name>Fe cation</name>
        <dbReference type="ChEBI" id="CHEBI:24875"/>
    </ligand>
</feature>
<evidence type="ECO:0000256" key="1">
    <source>
        <dbReference type="ARBA" id="ARBA00004496"/>
    </source>
</evidence>
<dbReference type="GO" id="GO:0003700">
    <property type="term" value="F:DNA-binding transcription factor activity"/>
    <property type="evidence" value="ECO:0007669"/>
    <property type="project" value="InterPro"/>
</dbReference>
<keyword evidence="7 12" id="KW-0479">Metal-binding</keyword>
<dbReference type="InterPro" id="IPR043135">
    <property type="entry name" value="Fur_C"/>
</dbReference>
<evidence type="ECO:0000256" key="11">
    <source>
        <dbReference type="ARBA" id="ARBA00023163"/>
    </source>
</evidence>
<dbReference type="GO" id="GO:1900376">
    <property type="term" value="P:regulation of secondary metabolite biosynthetic process"/>
    <property type="evidence" value="ECO:0007669"/>
    <property type="project" value="TreeGrafter"/>
</dbReference>
<dbReference type="PANTHER" id="PTHR33202:SF2">
    <property type="entry name" value="FERRIC UPTAKE REGULATION PROTEIN"/>
    <property type="match status" value="1"/>
</dbReference>
<evidence type="ECO:0000256" key="2">
    <source>
        <dbReference type="ARBA" id="ARBA00007957"/>
    </source>
</evidence>
<comment type="cofactor">
    <cofactor evidence="12">
        <name>Zn(2+)</name>
        <dbReference type="ChEBI" id="CHEBI:29105"/>
    </cofactor>
    <text evidence="12">Binds 1 zinc ion per subunit.</text>
</comment>
<dbReference type="Pfam" id="PF01475">
    <property type="entry name" value="FUR"/>
    <property type="match status" value="1"/>
</dbReference>
<sequence>MLLRDFEDRPLCYASGMSQVPDHDAPSVPSPEHVAELLVRHGYRSTAPRRAVVADVLARGRPFTAEEVVANLRQRVPEIGRATVYRTLELLASVDVLSRVLRSDGHPAYIAGTPGHRHHLVCSDCGAAVAFSACPVDELVRDLSRDTRFSIQGHLLEVFGLCPECQPTV</sequence>
<keyword evidence="6" id="KW-0678">Repressor</keyword>
<feature type="binding site" evidence="12">
    <location>
        <position position="162"/>
    </location>
    <ligand>
        <name>Zn(2+)</name>
        <dbReference type="ChEBI" id="CHEBI:29105"/>
    </ligand>
</feature>
<dbReference type="GO" id="GO:0005829">
    <property type="term" value="C:cytosol"/>
    <property type="evidence" value="ECO:0007669"/>
    <property type="project" value="TreeGrafter"/>
</dbReference>
<dbReference type="EMBL" id="CADCWF010000078">
    <property type="protein sequence ID" value="CAA9546044.1"/>
    <property type="molecule type" value="Genomic_DNA"/>
</dbReference>
<accession>A0A6J4UC50</accession>
<feature type="binding site" evidence="12">
    <location>
        <position position="122"/>
    </location>
    <ligand>
        <name>Zn(2+)</name>
        <dbReference type="ChEBI" id="CHEBI:29105"/>
    </ligand>
</feature>
<dbReference type="InterPro" id="IPR036388">
    <property type="entry name" value="WH-like_DNA-bd_sf"/>
</dbReference>
<dbReference type="Gene3D" id="1.10.10.10">
    <property type="entry name" value="Winged helix-like DNA-binding domain superfamily/Winged helix DNA-binding domain"/>
    <property type="match status" value="1"/>
</dbReference>
<evidence type="ECO:0000313" key="14">
    <source>
        <dbReference type="EMBL" id="CAA9546044.1"/>
    </source>
</evidence>
<comment type="subunit">
    <text evidence="3">Homodimer.</text>
</comment>
<feature type="binding site" evidence="12">
    <location>
        <position position="165"/>
    </location>
    <ligand>
        <name>Zn(2+)</name>
        <dbReference type="ChEBI" id="CHEBI:29105"/>
    </ligand>
</feature>
<gene>
    <name evidence="14" type="ORF">AVDCRST_MAG59-1300</name>
</gene>
<dbReference type="SUPFAM" id="SSF46785">
    <property type="entry name" value="Winged helix' DNA-binding domain"/>
    <property type="match status" value="1"/>
</dbReference>
<dbReference type="InterPro" id="IPR002481">
    <property type="entry name" value="FUR"/>
</dbReference>
<evidence type="ECO:0000256" key="9">
    <source>
        <dbReference type="ARBA" id="ARBA00023015"/>
    </source>
</evidence>
<reference evidence="14" key="1">
    <citation type="submission" date="2020-02" db="EMBL/GenBank/DDBJ databases">
        <authorList>
            <person name="Meier V. D."/>
        </authorList>
    </citation>
    <scope>NUCLEOTIDE SEQUENCE</scope>
    <source>
        <strain evidence="14">AVDCRST_MAG59</strain>
    </source>
</reference>
<dbReference type="Gene3D" id="3.30.1490.190">
    <property type="match status" value="1"/>
</dbReference>
<dbReference type="AlphaFoldDB" id="A0A6J4UC50"/>
<evidence type="ECO:0000256" key="4">
    <source>
        <dbReference type="ARBA" id="ARBA00020910"/>
    </source>
</evidence>